<organism evidence="4 5">
    <name type="scientific">Mycobacterium xenopi</name>
    <dbReference type="NCBI Taxonomy" id="1789"/>
    <lineage>
        <taxon>Bacteria</taxon>
        <taxon>Bacillati</taxon>
        <taxon>Actinomycetota</taxon>
        <taxon>Actinomycetes</taxon>
        <taxon>Mycobacteriales</taxon>
        <taxon>Mycobacteriaceae</taxon>
        <taxon>Mycobacterium</taxon>
    </lineage>
</organism>
<evidence type="ECO:0000313" key="4">
    <source>
        <dbReference type="EMBL" id="BBU21274.1"/>
    </source>
</evidence>
<reference evidence="4 5" key="1">
    <citation type="submission" date="2019-12" db="EMBL/GenBank/DDBJ databases">
        <title>Complete genome sequence of Mycolicibacterium xenopi str. JCM15661T.</title>
        <authorList>
            <person name="Yoshida M."/>
            <person name="Fukano H."/>
            <person name="Asakura T."/>
            <person name="Hoshino Y."/>
        </authorList>
    </citation>
    <scope>NUCLEOTIDE SEQUENCE [LARGE SCALE GENOMIC DNA]</scope>
    <source>
        <strain evidence="4 5">JCM 15661T</strain>
    </source>
</reference>
<sequence>MFGWAREIVTRSRELVSAISRENGTPAYMELVIAVEHIAWAARNAKRVLRPRNVPTGVLMANYAAAVHHELYDVIGIISSWNYPLFAPIAAMASALAAGNAVVLKPSEYATGVGTLLVDCFRSANQHLPRSVVER</sequence>
<evidence type="ECO:0000256" key="2">
    <source>
        <dbReference type="ARBA" id="ARBA00023002"/>
    </source>
</evidence>
<dbReference type="Gene3D" id="3.40.605.10">
    <property type="entry name" value="Aldehyde Dehydrogenase, Chain A, domain 1"/>
    <property type="match status" value="1"/>
</dbReference>
<dbReference type="Proteomes" id="UP000464624">
    <property type="component" value="Chromosome"/>
</dbReference>
<keyword evidence="2" id="KW-0560">Oxidoreductase</keyword>
<dbReference type="KEGG" id="mxe:MYXE_10630"/>
<dbReference type="SUPFAM" id="SSF53720">
    <property type="entry name" value="ALDH-like"/>
    <property type="match status" value="1"/>
</dbReference>
<dbReference type="GO" id="GO:0016491">
    <property type="term" value="F:oxidoreductase activity"/>
    <property type="evidence" value="ECO:0007669"/>
    <property type="project" value="UniProtKB-KW"/>
</dbReference>
<dbReference type="InterPro" id="IPR016162">
    <property type="entry name" value="Ald_DH_N"/>
</dbReference>
<evidence type="ECO:0000313" key="5">
    <source>
        <dbReference type="Proteomes" id="UP000464624"/>
    </source>
</evidence>
<protein>
    <recommendedName>
        <fullName evidence="3">Aldehyde dehydrogenase domain-containing protein</fullName>
    </recommendedName>
</protein>
<dbReference type="InterPro" id="IPR016161">
    <property type="entry name" value="Ald_DH/histidinol_DH"/>
</dbReference>
<dbReference type="PANTHER" id="PTHR42804">
    <property type="entry name" value="ALDEHYDE DEHYDROGENASE"/>
    <property type="match status" value="1"/>
</dbReference>
<evidence type="ECO:0000259" key="3">
    <source>
        <dbReference type="Pfam" id="PF00171"/>
    </source>
</evidence>
<accession>A0AAD1GXM6</accession>
<dbReference type="AlphaFoldDB" id="A0AAD1GXM6"/>
<dbReference type="EMBL" id="AP022314">
    <property type="protein sequence ID" value="BBU21274.1"/>
    <property type="molecule type" value="Genomic_DNA"/>
</dbReference>
<proteinExistence type="inferred from homology"/>
<comment type="similarity">
    <text evidence="1">Belongs to the aldehyde dehydrogenase family.</text>
</comment>
<gene>
    <name evidence="4" type="ORF">MYXE_10630</name>
</gene>
<evidence type="ECO:0000256" key="1">
    <source>
        <dbReference type="ARBA" id="ARBA00009986"/>
    </source>
</evidence>
<name>A0AAD1GXM6_MYCXE</name>
<dbReference type="PANTHER" id="PTHR42804:SF1">
    <property type="entry name" value="ALDEHYDE DEHYDROGENASE-RELATED"/>
    <property type="match status" value="1"/>
</dbReference>
<feature type="domain" description="Aldehyde dehydrogenase" evidence="3">
    <location>
        <begin position="4"/>
        <end position="133"/>
    </location>
</feature>
<dbReference type="InterPro" id="IPR015590">
    <property type="entry name" value="Aldehyde_DH_dom"/>
</dbReference>
<dbReference type="Pfam" id="PF00171">
    <property type="entry name" value="Aldedh"/>
    <property type="match status" value="1"/>
</dbReference>